<keyword evidence="4" id="KW-1185">Reference proteome</keyword>
<evidence type="ECO:0000259" key="1">
    <source>
        <dbReference type="PROSITE" id="PS50883"/>
    </source>
</evidence>
<dbReference type="PANTHER" id="PTHR33525:SF4">
    <property type="entry name" value="CYCLIC DI-GMP PHOSPHODIESTERASE CDGJ"/>
    <property type="match status" value="1"/>
</dbReference>
<dbReference type="eggNOG" id="COG3434">
    <property type="taxonomic scope" value="Bacteria"/>
</dbReference>
<dbReference type="SUPFAM" id="SSF141868">
    <property type="entry name" value="EAL domain-like"/>
    <property type="match status" value="1"/>
</dbReference>
<feature type="domain" description="HDOD" evidence="2">
    <location>
        <begin position="198"/>
        <end position="385"/>
    </location>
</feature>
<dbReference type="EMBL" id="AWTC01000006">
    <property type="protein sequence ID" value="EST12096.1"/>
    <property type="molecule type" value="Genomic_DNA"/>
</dbReference>
<evidence type="ECO:0000259" key="2">
    <source>
        <dbReference type="PROSITE" id="PS51833"/>
    </source>
</evidence>
<dbReference type="Proteomes" id="UP000018296">
    <property type="component" value="Unassembled WGS sequence"/>
</dbReference>
<dbReference type="RefSeq" id="WP_023509938.1">
    <property type="nucleotide sequence ID" value="NZ_AWTC01000006.1"/>
</dbReference>
<dbReference type="STRING" id="1395513.P343_08370"/>
<dbReference type="PANTHER" id="PTHR33525">
    <property type="match status" value="1"/>
</dbReference>
<dbReference type="PROSITE" id="PS50883">
    <property type="entry name" value="EAL"/>
    <property type="match status" value="1"/>
</dbReference>
<dbReference type="PROSITE" id="PS51833">
    <property type="entry name" value="HDOD"/>
    <property type="match status" value="1"/>
</dbReference>
<gene>
    <name evidence="3" type="ORF">P343_08370</name>
</gene>
<dbReference type="InterPro" id="IPR013976">
    <property type="entry name" value="HDOD"/>
</dbReference>
<dbReference type="Gene3D" id="1.10.3210.10">
    <property type="entry name" value="Hypothetical protein af1432"/>
    <property type="match status" value="1"/>
</dbReference>
<dbReference type="Gene3D" id="3.20.20.450">
    <property type="entry name" value="EAL domain"/>
    <property type="match status" value="1"/>
</dbReference>
<accession>V6IZ55</accession>
<dbReference type="PATRIC" id="fig|1395513.3.peg.1695"/>
<dbReference type="Pfam" id="PF00563">
    <property type="entry name" value="EAL"/>
    <property type="match status" value="1"/>
</dbReference>
<dbReference type="InterPro" id="IPR035919">
    <property type="entry name" value="EAL_sf"/>
</dbReference>
<dbReference type="AlphaFoldDB" id="V6IZ55"/>
<dbReference type="SUPFAM" id="SSF109604">
    <property type="entry name" value="HD-domain/PDEase-like"/>
    <property type="match status" value="1"/>
</dbReference>
<comment type="caution">
    <text evidence="3">The sequence shown here is derived from an EMBL/GenBank/DDBJ whole genome shotgun (WGS) entry which is preliminary data.</text>
</comment>
<name>V6IZ55_9BACL</name>
<organism evidence="3 4">
    <name type="scientific">Sporolactobacillus laevolacticus DSM 442</name>
    <dbReference type="NCBI Taxonomy" id="1395513"/>
    <lineage>
        <taxon>Bacteria</taxon>
        <taxon>Bacillati</taxon>
        <taxon>Bacillota</taxon>
        <taxon>Bacilli</taxon>
        <taxon>Bacillales</taxon>
        <taxon>Sporolactobacillaceae</taxon>
        <taxon>Sporolactobacillus</taxon>
    </lineage>
</organism>
<evidence type="ECO:0000313" key="4">
    <source>
        <dbReference type="Proteomes" id="UP000018296"/>
    </source>
</evidence>
<proteinExistence type="predicted"/>
<reference evidence="3 4" key="1">
    <citation type="journal article" date="2013" name="Genome Announc.">
        <title>Genome Sequence of Sporolactobacillus laevolacticus DSM442, an Efficient Polymer-Grade D-Lactate Producer from Agricultural Waste Cottonseed as a Nitrogen Source.</title>
        <authorList>
            <person name="Wang H."/>
            <person name="Wang L."/>
            <person name="Ju J."/>
            <person name="Yu B."/>
            <person name="Ma Y."/>
        </authorList>
    </citation>
    <scope>NUCLEOTIDE SEQUENCE [LARGE SCALE GENOMIC DNA]</scope>
    <source>
        <strain evidence="3 4">DSM 442</strain>
    </source>
</reference>
<evidence type="ECO:0008006" key="5">
    <source>
        <dbReference type="Google" id="ProtNLM"/>
    </source>
</evidence>
<dbReference type="InterPro" id="IPR014408">
    <property type="entry name" value="dGMP_Pdiesterase_EAL/HD-GYP"/>
</dbReference>
<dbReference type="PIRSF" id="PIRSF003180">
    <property type="entry name" value="DiGMPpdiest_YuxH"/>
    <property type="match status" value="1"/>
</dbReference>
<dbReference type="Pfam" id="PF08668">
    <property type="entry name" value="HDOD"/>
    <property type="match status" value="1"/>
</dbReference>
<evidence type="ECO:0000313" key="3">
    <source>
        <dbReference type="EMBL" id="EST12096.1"/>
    </source>
</evidence>
<sequence length="409" mass="47263">MDIYVARQPIFDRKMNLYGYELLYRKNDKNFFQETDDNQATASLLANSVLVIDFDELIEGTRGFINFPQAFLTHQLPRLLPQQKIIVEILERVEPGRDVINACQSLKDDGYTLALDDFIFGRQGYEELIQLADLIKVEFSRAKIKDQLHLINQYKKEKVFLAEKVETMQDYQLALAMGYDLFQGYFFSKPVLVNAKEIGFQETSLIRVFKELHRPEPDLDKIAKIIQLDLGLAYKLLRAANTVQYGAKYPIKSIRQALTRLGAKETMQWIHVMLLKGVQKLDNAELVKLSLIRGKMLSLIANETGNNANESDYFITGIFSSLDRILDHSMDKIVGSLPLDQKVKNALLGDRNELRICLDAVFAFEQAQWERVNTFIDEHKLTNDRFMALYLKAIKWQRALSDQDDHTHQ</sequence>
<dbReference type="InterPro" id="IPR001633">
    <property type="entry name" value="EAL_dom"/>
</dbReference>
<dbReference type="InterPro" id="IPR052340">
    <property type="entry name" value="RNase_Y/CdgJ"/>
</dbReference>
<protein>
    <recommendedName>
        <fullName evidence="5">Diguanylate phosphodiesterase</fullName>
    </recommendedName>
</protein>
<feature type="domain" description="EAL" evidence="1">
    <location>
        <begin position="1"/>
        <end position="204"/>
    </location>
</feature>
<dbReference type="SMART" id="SM00052">
    <property type="entry name" value="EAL"/>
    <property type="match status" value="1"/>
</dbReference>
<dbReference type="OrthoDB" id="9804751at2"/>